<dbReference type="HAMAP" id="MF_01114">
    <property type="entry name" value="RecX"/>
    <property type="match status" value="1"/>
</dbReference>
<accession>A0A829R4M7</accession>
<evidence type="ECO:0000259" key="7">
    <source>
        <dbReference type="Pfam" id="PF21981"/>
    </source>
</evidence>
<dbReference type="GO" id="GO:0006282">
    <property type="term" value="P:regulation of DNA repair"/>
    <property type="evidence" value="ECO:0007669"/>
    <property type="project" value="UniProtKB-UniRule"/>
</dbReference>
<dbReference type="AlphaFoldDB" id="A0A829R4M7"/>
<evidence type="ECO:0000259" key="8">
    <source>
        <dbReference type="Pfam" id="PF21982"/>
    </source>
</evidence>
<dbReference type="Pfam" id="PF21982">
    <property type="entry name" value="RecX_HTH1"/>
    <property type="match status" value="1"/>
</dbReference>
<proteinExistence type="inferred from homology"/>
<organism evidence="9 10">
    <name type="scientific">Listeria grayi FSL F6-1183</name>
    <dbReference type="NCBI Taxonomy" id="1265827"/>
    <lineage>
        <taxon>Bacteria</taxon>
        <taxon>Bacillati</taxon>
        <taxon>Bacillota</taxon>
        <taxon>Bacilli</taxon>
        <taxon>Bacillales</taxon>
        <taxon>Listeriaceae</taxon>
        <taxon>Listeria</taxon>
    </lineage>
</organism>
<dbReference type="InterPro" id="IPR003783">
    <property type="entry name" value="Regulatory_RecX"/>
</dbReference>
<protein>
    <recommendedName>
        <fullName evidence="3 5">Regulatory protein RecX</fullName>
    </recommendedName>
</protein>
<dbReference type="Pfam" id="PF02631">
    <property type="entry name" value="RecX_HTH2"/>
    <property type="match status" value="1"/>
</dbReference>
<keyword evidence="4 5" id="KW-0963">Cytoplasm</keyword>
<evidence type="ECO:0000256" key="2">
    <source>
        <dbReference type="ARBA" id="ARBA00009695"/>
    </source>
</evidence>
<evidence type="ECO:0000259" key="6">
    <source>
        <dbReference type="Pfam" id="PF02631"/>
    </source>
</evidence>
<dbReference type="InterPro" id="IPR053926">
    <property type="entry name" value="RecX_HTH_1st"/>
</dbReference>
<dbReference type="Gene3D" id="1.10.10.10">
    <property type="entry name" value="Winged helix-like DNA-binding domain superfamily/Winged helix DNA-binding domain"/>
    <property type="match status" value="4"/>
</dbReference>
<dbReference type="Proteomes" id="UP000019251">
    <property type="component" value="Unassembled WGS sequence"/>
</dbReference>
<dbReference type="RefSeq" id="WP_036107301.1">
    <property type="nucleotide sequence ID" value="NZ_AODG01000014.1"/>
</dbReference>
<gene>
    <name evidence="5 9" type="primary">recX</name>
    <name evidence="9" type="ORF">LMUR_11797</name>
</gene>
<comment type="similarity">
    <text evidence="2 5">Belongs to the RecX family.</text>
</comment>
<evidence type="ECO:0000256" key="5">
    <source>
        <dbReference type="HAMAP-Rule" id="MF_01114"/>
    </source>
</evidence>
<evidence type="ECO:0000256" key="4">
    <source>
        <dbReference type="ARBA" id="ARBA00022490"/>
    </source>
</evidence>
<dbReference type="InterPro" id="IPR053925">
    <property type="entry name" value="RecX_HTH_3rd"/>
</dbReference>
<name>A0A829R4M7_LISGR</name>
<dbReference type="InterPro" id="IPR036388">
    <property type="entry name" value="WH-like_DNA-bd_sf"/>
</dbReference>
<reference evidence="9 10" key="1">
    <citation type="submission" date="2012-12" db="EMBL/GenBank/DDBJ databases">
        <title>Novel taxa of Listeriaceae from agricultural environments in the United States.</title>
        <authorList>
            <person name="den Bakker H.C."/>
            <person name="Allred A."/>
            <person name="Warchocki S."/>
            <person name="Wright E.M."/>
            <person name="Burrell A."/>
            <person name="Nightingale K.K."/>
            <person name="Kephart D."/>
            <person name="Wiedmann M."/>
        </authorList>
    </citation>
    <scope>NUCLEOTIDE SEQUENCE [LARGE SCALE GENOMIC DNA]</scope>
    <source>
        <strain evidence="9 10">FSL F6-1183</strain>
    </source>
</reference>
<evidence type="ECO:0000313" key="10">
    <source>
        <dbReference type="Proteomes" id="UP000019251"/>
    </source>
</evidence>
<dbReference type="PANTHER" id="PTHR33602">
    <property type="entry name" value="REGULATORY PROTEIN RECX FAMILY PROTEIN"/>
    <property type="match status" value="1"/>
</dbReference>
<dbReference type="EMBL" id="AODG01000014">
    <property type="protein sequence ID" value="EUJ26774.1"/>
    <property type="molecule type" value="Genomic_DNA"/>
</dbReference>
<feature type="domain" description="RecX second three-helical" evidence="6">
    <location>
        <begin position="107"/>
        <end position="148"/>
    </location>
</feature>
<feature type="domain" description="RecX third three-helical" evidence="7">
    <location>
        <begin position="212"/>
        <end position="257"/>
    </location>
</feature>
<dbReference type="InterPro" id="IPR053924">
    <property type="entry name" value="RecX_HTH_2nd"/>
</dbReference>
<evidence type="ECO:0000256" key="1">
    <source>
        <dbReference type="ARBA" id="ARBA00004496"/>
    </source>
</evidence>
<comment type="subcellular location">
    <subcellularLocation>
        <location evidence="1 5">Cytoplasm</location>
    </subcellularLocation>
</comment>
<sequence length="267" mass="31212">MKVTAIQVQQKKKERYNIFIDETYRFSADEEVVARFHLLKGREITEAEITEIEQADMLRTGLNKAIHFLSHRVRSEKEVREFLKKQEIENDQIEVILEMLVDRKYLDDEEFALLFVRTQIKTTLKGPKTIERELIEKGITKEIIERVMATYSEEAQFENGRKAAEKIMRRSKKMAKRNIIQKIVTDLIQKGYGTDDAKAISADVVSELDTQEEDAILAEQFAKAVRKNSRHNPKKAKQKIIQSLMQKGFSYDSIQGYLMEHPLEEEE</sequence>
<evidence type="ECO:0000313" key="9">
    <source>
        <dbReference type="EMBL" id="EUJ26774.1"/>
    </source>
</evidence>
<dbReference type="PANTHER" id="PTHR33602:SF1">
    <property type="entry name" value="REGULATORY PROTEIN RECX FAMILY PROTEIN"/>
    <property type="match status" value="1"/>
</dbReference>
<comment type="caution">
    <text evidence="9">The sequence shown here is derived from an EMBL/GenBank/DDBJ whole genome shotgun (WGS) entry which is preliminary data.</text>
</comment>
<feature type="domain" description="RecX first three-helical" evidence="8">
    <location>
        <begin position="63"/>
        <end position="98"/>
    </location>
</feature>
<dbReference type="NCBIfam" id="NF010733">
    <property type="entry name" value="PRK14135.1"/>
    <property type="match status" value="1"/>
</dbReference>
<comment type="function">
    <text evidence="5">Modulates RecA activity.</text>
</comment>
<dbReference type="GO" id="GO:0005737">
    <property type="term" value="C:cytoplasm"/>
    <property type="evidence" value="ECO:0007669"/>
    <property type="project" value="UniProtKB-SubCell"/>
</dbReference>
<evidence type="ECO:0000256" key="3">
    <source>
        <dbReference type="ARBA" id="ARBA00018111"/>
    </source>
</evidence>
<dbReference type="Pfam" id="PF21981">
    <property type="entry name" value="RecX_HTH3"/>
    <property type="match status" value="1"/>
</dbReference>